<protein>
    <submittedName>
        <fullName evidence="1">Uncharacterized protein</fullName>
    </submittedName>
</protein>
<keyword evidence="2" id="KW-1185">Reference proteome</keyword>
<dbReference type="Proteomes" id="UP000225722">
    <property type="component" value="Segment"/>
</dbReference>
<evidence type="ECO:0000313" key="1">
    <source>
        <dbReference type="EMBL" id="ALY07500.1"/>
    </source>
</evidence>
<proteinExistence type="predicted"/>
<dbReference type="EMBL" id="KU230356">
    <property type="protein sequence ID" value="ALY07500.1"/>
    <property type="molecule type" value="Genomic_DNA"/>
</dbReference>
<sequence length="15" mass="1683">MKSLPDPLSQRQAIV</sequence>
<gene>
    <name evidence="1" type="ORF">2AV2_48</name>
</gene>
<accession>A0A1L2BWT2</accession>
<name>A0A1L2BWT2_9CAUD</name>
<evidence type="ECO:0000313" key="2">
    <source>
        <dbReference type="Proteomes" id="UP000225722"/>
    </source>
</evidence>
<organism evidence="1 2">
    <name type="scientific">Nodularia phage vB_NpeS-2AV2</name>
    <dbReference type="NCBI Taxonomy" id="1777122"/>
    <lineage>
        <taxon>Viruses</taxon>
        <taxon>Duplodnaviria</taxon>
        <taxon>Heunggongvirae</taxon>
        <taxon>Uroviricota</taxon>
        <taxon>Caudoviricetes</taxon>
        <taxon>Ravarandavirus</taxon>
        <taxon>Ravarandavirus rv2AV2</taxon>
    </lineage>
</organism>
<reference evidence="2" key="1">
    <citation type="submission" date="2015-12" db="EMBL/GenBank/DDBJ databases">
        <authorList>
            <person name="Sencilo A."/>
            <person name="Bamford D.H."/>
            <person name="Roine E."/>
        </authorList>
    </citation>
    <scope>NUCLEOTIDE SEQUENCE [LARGE SCALE GENOMIC DNA]</scope>
</reference>